<dbReference type="GO" id="GO:0071555">
    <property type="term" value="P:cell wall organization"/>
    <property type="evidence" value="ECO:0007669"/>
    <property type="project" value="UniProtKB-KW"/>
</dbReference>
<evidence type="ECO:0000256" key="3">
    <source>
        <dbReference type="ARBA" id="ARBA00011901"/>
    </source>
</evidence>
<dbReference type="Pfam" id="PF01471">
    <property type="entry name" value="PG_binding_1"/>
    <property type="match status" value="1"/>
</dbReference>
<comment type="similarity">
    <text evidence="2">Belongs to the N-acetylmuramoyl-L-alanine amidase 2 family.</text>
</comment>
<accession>A0A6I6MXS1</accession>
<evidence type="ECO:0000256" key="2">
    <source>
        <dbReference type="ARBA" id="ARBA00007553"/>
    </source>
</evidence>
<dbReference type="RefSeq" id="WP_228445699.1">
    <property type="nucleotide sequence ID" value="NZ_CP047045.1"/>
</dbReference>
<evidence type="ECO:0000256" key="5">
    <source>
        <dbReference type="ARBA" id="ARBA00023316"/>
    </source>
</evidence>
<reference evidence="8" key="1">
    <citation type="submission" date="2019-12" db="EMBL/GenBank/DDBJ databases">
        <title>Complete genome of Terracaulis silvestris 0127_4.</title>
        <authorList>
            <person name="Vieira S."/>
            <person name="Riedel T."/>
            <person name="Sproer C."/>
            <person name="Pascual J."/>
            <person name="Boedeker C."/>
            <person name="Overmann J."/>
        </authorList>
    </citation>
    <scope>NUCLEOTIDE SEQUENCE [LARGE SCALE GENOMIC DNA]</scope>
    <source>
        <strain evidence="8">0127_4</strain>
    </source>
</reference>
<dbReference type="SUPFAM" id="SSF47090">
    <property type="entry name" value="PGBD-like"/>
    <property type="match status" value="1"/>
</dbReference>
<evidence type="ECO:0000259" key="6">
    <source>
        <dbReference type="SMART" id="SM00644"/>
    </source>
</evidence>
<dbReference type="GO" id="GO:0008745">
    <property type="term" value="F:N-acetylmuramoyl-L-alanine amidase activity"/>
    <property type="evidence" value="ECO:0007669"/>
    <property type="project" value="UniProtKB-EC"/>
</dbReference>
<gene>
    <name evidence="7" type="primary">amiD</name>
    <name evidence="7" type="ORF">DSM104635_02839</name>
</gene>
<dbReference type="InterPro" id="IPR002477">
    <property type="entry name" value="Peptidoglycan-bd-like"/>
</dbReference>
<keyword evidence="4 7" id="KW-0378">Hydrolase</keyword>
<feature type="domain" description="N-acetylmuramoyl-L-alanine amidase" evidence="6">
    <location>
        <begin position="9"/>
        <end position="168"/>
    </location>
</feature>
<dbReference type="SMART" id="SM00644">
    <property type="entry name" value="Ami_2"/>
    <property type="match status" value="1"/>
</dbReference>
<sequence>MTELSYIKRPSPNFDARSRPIDLVVLHYTGMQDAEIALARLTDPEPVAGNYPGPWQSANVMKDAALAKVSVHYVVDEAGKIYSLVPEEHRAWHAGRGSWEGEGDVNARSVGIEIVNGGHDFGLPDYTDAQIDSVIALIKDIFTRWPALNASRVVGHSDIATERKADPGEKFPWKRLADAEVAIWPDKAPAQEPSDDVISRAQVQLAAFGYDVTQSGIVDTGTKAAVVAFQRRFRPSNLDGVLDEETLNLIGAVLRLKPVVI</sequence>
<protein>
    <recommendedName>
        <fullName evidence="3">N-acetylmuramoyl-L-alanine amidase</fullName>
        <ecNumber evidence="3">3.5.1.28</ecNumber>
    </recommendedName>
</protein>
<dbReference type="EC" id="3.5.1.28" evidence="3"/>
<dbReference type="PANTHER" id="PTHR30417:SF1">
    <property type="entry name" value="N-ACETYLMURAMOYL-L-ALANINE AMIDASE AMID"/>
    <property type="match status" value="1"/>
</dbReference>
<dbReference type="InterPro" id="IPR051206">
    <property type="entry name" value="NAMLAA_amidase_2"/>
</dbReference>
<evidence type="ECO:0000313" key="7">
    <source>
        <dbReference type="EMBL" id="QGZ95983.1"/>
    </source>
</evidence>
<dbReference type="AlphaFoldDB" id="A0A6I6MXS1"/>
<evidence type="ECO:0000256" key="1">
    <source>
        <dbReference type="ARBA" id="ARBA00001561"/>
    </source>
</evidence>
<dbReference type="EMBL" id="CP047045">
    <property type="protein sequence ID" value="QGZ95983.1"/>
    <property type="molecule type" value="Genomic_DNA"/>
</dbReference>
<organism evidence="7 8">
    <name type="scientific">Terricaulis silvestris</name>
    <dbReference type="NCBI Taxonomy" id="2686094"/>
    <lineage>
        <taxon>Bacteria</taxon>
        <taxon>Pseudomonadati</taxon>
        <taxon>Pseudomonadota</taxon>
        <taxon>Alphaproteobacteria</taxon>
        <taxon>Caulobacterales</taxon>
        <taxon>Caulobacteraceae</taxon>
        <taxon>Terricaulis</taxon>
    </lineage>
</organism>
<dbReference type="Pfam" id="PF01510">
    <property type="entry name" value="Amidase_2"/>
    <property type="match status" value="1"/>
</dbReference>
<comment type="catalytic activity">
    <reaction evidence="1">
        <text>Hydrolyzes the link between N-acetylmuramoyl residues and L-amino acid residues in certain cell-wall glycopeptides.</text>
        <dbReference type="EC" id="3.5.1.28"/>
    </reaction>
</comment>
<dbReference type="GO" id="GO:0009253">
    <property type="term" value="P:peptidoglycan catabolic process"/>
    <property type="evidence" value="ECO:0007669"/>
    <property type="project" value="InterPro"/>
</dbReference>
<dbReference type="InterPro" id="IPR036365">
    <property type="entry name" value="PGBD-like_sf"/>
</dbReference>
<keyword evidence="8" id="KW-1185">Reference proteome</keyword>
<keyword evidence="5" id="KW-0961">Cell wall biogenesis/degradation</keyword>
<evidence type="ECO:0000313" key="8">
    <source>
        <dbReference type="Proteomes" id="UP000431269"/>
    </source>
</evidence>
<proteinExistence type="inferred from homology"/>
<dbReference type="SUPFAM" id="SSF55846">
    <property type="entry name" value="N-acetylmuramoyl-L-alanine amidase-like"/>
    <property type="match status" value="1"/>
</dbReference>
<dbReference type="PANTHER" id="PTHR30417">
    <property type="entry name" value="N-ACETYLMURAMOYL-L-ALANINE AMIDASE AMID"/>
    <property type="match status" value="1"/>
</dbReference>
<dbReference type="InterPro" id="IPR002502">
    <property type="entry name" value="Amidase_domain"/>
</dbReference>
<dbReference type="KEGG" id="tsv:DSM104635_02839"/>
<dbReference type="Gene3D" id="1.10.101.10">
    <property type="entry name" value="PGBD-like superfamily/PGBD"/>
    <property type="match status" value="1"/>
</dbReference>
<name>A0A6I6MXS1_9CAUL</name>
<dbReference type="InterPro" id="IPR036505">
    <property type="entry name" value="Amidase/PGRP_sf"/>
</dbReference>
<dbReference type="GO" id="GO:0019867">
    <property type="term" value="C:outer membrane"/>
    <property type="evidence" value="ECO:0007669"/>
    <property type="project" value="TreeGrafter"/>
</dbReference>
<dbReference type="Gene3D" id="3.40.80.10">
    <property type="entry name" value="Peptidoglycan recognition protein-like"/>
    <property type="match status" value="1"/>
</dbReference>
<dbReference type="Proteomes" id="UP000431269">
    <property type="component" value="Chromosome"/>
</dbReference>
<dbReference type="InterPro" id="IPR036366">
    <property type="entry name" value="PGBDSf"/>
</dbReference>
<evidence type="ECO:0000256" key="4">
    <source>
        <dbReference type="ARBA" id="ARBA00022801"/>
    </source>
</evidence>
<dbReference type="GO" id="GO:0009254">
    <property type="term" value="P:peptidoglycan turnover"/>
    <property type="evidence" value="ECO:0007669"/>
    <property type="project" value="TreeGrafter"/>
</dbReference>
<dbReference type="CDD" id="cd06583">
    <property type="entry name" value="PGRP"/>
    <property type="match status" value="1"/>
</dbReference>